<feature type="compositionally biased region" description="Basic residues" evidence="1">
    <location>
        <begin position="210"/>
        <end position="223"/>
    </location>
</feature>
<feature type="compositionally biased region" description="Low complexity" evidence="1">
    <location>
        <begin position="486"/>
        <end position="497"/>
    </location>
</feature>
<feature type="region of interest" description="Disordered" evidence="1">
    <location>
        <begin position="90"/>
        <end position="247"/>
    </location>
</feature>
<evidence type="ECO:0000313" key="3">
    <source>
        <dbReference type="Proteomes" id="UP000184073"/>
    </source>
</evidence>
<feature type="compositionally biased region" description="Pro residues" evidence="1">
    <location>
        <begin position="307"/>
        <end position="321"/>
    </location>
</feature>
<dbReference type="AlphaFoldDB" id="A0A1L9PP05"/>
<dbReference type="VEuPathDB" id="FungiDB:ASPVEDRAFT_84708"/>
<evidence type="ECO:0000256" key="1">
    <source>
        <dbReference type="SAM" id="MobiDB-lite"/>
    </source>
</evidence>
<dbReference type="EMBL" id="KV878130">
    <property type="protein sequence ID" value="OJJ03258.1"/>
    <property type="molecule type" value="Genomic_DNA"/>
</dbReference>
<feature type="compositionally biased region" description="Polar residues" evidence="1">
    <location>
        <begin position="463"/>
        <end position="474"/>
    </location>
</feature>
<dbReference type="RefSeq" id="XP_040669020.1">
    <property type="nucleotide sequence ID" value="XM_040817586.1"/>
</dbReference>
<dbReference type="OrthoDB" id="5424234at2759"/>
<organism evidence="2 3">
    <name type="scientific">Aspergillus versicolor CBS 583.65</name>
    <dbReference type="NCBI Taxonomy" id="1036611"/>
    <lineage>
        <taxon>Eukaryota</taxon>
        <taxon>Fungi</taxon>
        <taxon>Dikarya</taxon>
        <taxon>Ascomycota</taxon>
        <taxon>Pezizomycotina</taxon>
        <taxon>Eurotiomycetes</taxon>
        <taxon>Eurotiomycetidae</taxon>
        <taxon>Eurotiales</taxon>
        <taxon>Aspergillaceae</taxon>
        <taxon>Aspergillus</taxon>
        <taxon>Aspergillus subgen. Nidulantes</taxon>
    </lineage>
</organism>
<name>A0A1L9PP05_ASPVE</name>
<feature type="compositionally biased region" description="Polar residues" evidence="1">
    <location>
        <begin position="186"/>
        <end position="205"/>
    </location>
</feature>
<feature type="compositionally biased region" description="Polar residues" evidence="1">
    <location>
        <begin position="510"/>
        <end position="519"/>
    </location>
</feature>
<gene>
    <name evidence="2" type="ORF">ASPVEDRAFT_84708</name>
</gene>
<protein>
    <recommendedName>
        <fullName evidence="4">Nitrogen regulatory protein areA GATA-like domain-containing protein</fullName>
    </recommendedName>
</protein>
<dbReference type="GeneID" id="63733097"/>
<sequence length="593" mass="63880">MESIPEGLLSVSDKVPAQLGGIDAVDVGDIVQLWKAYSINPSVHEGNAGYRLQNFFWRIWSSERLSTSLTGSKLARLFLQISEPTATNTTCSIRPVTKESEPDSPSSKSDWKHQHPAGHPSSAVTTTKPPLPPILKKSNSSSHGETQKTTRLLLTGLGGKSVTRKPSNPPTPVPPSRPVAFDEQLQCATTSNSGARPSQKKTFTVASKAKTSKRRPVLMRRKSSQQSSIPTTRAQSPQFQSSPSDENALDMSIVQEVEIEGETVKDPPDGIVHPHDLLAHKPPTLTHNTEPPRANIYTTHLFSSPTMPAPAPDPSAGPAPEPASDTEVEENPQLPPALLADLKALLHKNTPLPPLRPRSSPPLVGFFSATACRYYDVRNVSEENYEQPKPVPALVDRDFRARFAEQKRLADEYYAQYYRQQELEQEQQVRPPDDNVITDSNLAPDPFVSNSTEAAVEPRAPTRTGTAETVSPSKSRFGDSHPQFHSASTIATSILASGSGGPHPHLGNQAVFSSGSDTEPLSPPPQTGAATAVPVPIQAPGGNPFLQSSALSAPRGPSGLSLLLEQERIMGQEAGMAMGGDYLNPEDLESEEP</sequence>
<feature type="compositionally biased region" description="Pro residues" evidence="1">
    <location>
        <begin position="167"/>
        <end position="177"/>
    </location>
</feature>
<accession>A0A1L9PP05</accession>
<feature type="region of interest" description="Disordered" evidence="1">
    <location>
        <begin position="304"/>
        <end position="331"/>
    </location>
</feature>
<feature type="region of interest" description="Disordered" evidence="1">
    <location>
        <begin position="423"/>
        <end position="559"/>
    </location>
</feature>
<evidence type="ECO:0008006" key="4">
    <source>
        <dbReference type="Google" id="ProtNLM"/>
    </source>
</evidence>
<proteinExistence type="predicted"/>
<dbReference type="STRING" id="1036611.A0A1L9PP05"/>
<dbReference type="Proteomes" id="UP000184073">
    <property type="component" value="Unassembled WGS sequence"/>
</dbReference>
<feature type="compositionally biased region" description="Polar residues" evidence="1">
    <location>
        <begin position="224"/>
        <end position="245"/>
    </location>
</feature>
<reference evidence="3" key="1">
    <citation type="journal article" date="2017" name="Genome Biol.">
        <title>Comparative genomics reveals high biological diversity and specific adaptations in the industrially and medically important fungal genus Aspergillus.</title>
        <authorList>
            <person name="de Vries R.P."/>
            <person name="Riley R."/>
            <person name="Wiebenga A."/>
            <person name="Aguilar-Osorio G."/>
            <person name="Amillis S."/>
            <person name="Uchima C.A."/>
            <person name="Anderluh G."/>
            <person name="Asadollahi M."/>
            <person name="Askin M."/>
            <person name="Barry K."/>
            <person name="Battaglia E."/>
            <person name="Bayram O."/>
            <person name="Benocci T."/>
            <person name="Braus-Stromeyer S.A."/>
            <person name="Caldana C."/>
            <person name="Canovas D."/>
            <person name="Cerqueira G.C."/>
            <person name="Chen F."/>
            <person name="Chen W."/>
            <person name="Choi C."/>
            <person name="Clum A."/>
            <person name="Dos Santos R.A."/>
            <person name="Damasio A.R."/>
            <person name="Diallinas G."/>
            <person name="Emri T."/>
            <person name="Fekete E."/>
            <person name="Flipphi M."/>
            <person name="Freyberg S."/>
            <person name="Gallo A."/>
            <person name="Gournas C."/>
            <person name="Habgood R."/>
            <person name="Hainaut M."/>
            <person name="Harispe M.L."/>
            <person name="Henrissat B."/>
            <person name="Hilden K.S."/>
            <person name="Hope R."/>
            <person name="Hossain A."/>
            <person name="Karabika E."/>
            <person name="Karaffa L."/>
            <person name="Karanyi Z."/>
            <person name="Krasevec N."/>
            <person name="Kuo A."/>
            <person name="Kusch H."/>
            <person name="LaButti K."/>
            <person name="Lagendijk E.L."/>
            <person name="Lapidus A."/>
            <person name="Levasseur A."/>
            <person name="Lindquist E."/>
            <person name="Lipzen A."/>
            <person name="Logrieco A.F."/>
            <person name="MacCabe A."/>
            <person name="Maekelae M.R."/>
            <person name="Malavazi I."/>
            <person name="Melin P."/>
            <person name="Meyer V."/>
            <person name="Mielnichuk N."/>
            <person name="Miskei M."/>
            <person name="Molnar A.P."/>
            <person name="Mule G."/>
            <person name="Ngan C.Y."/>
            <person name="Orejas M."/>
            <person name="Orosz E."/>
            <person name="Ouedraogo J.P."/>
            <person name="Overkamp K.M."/>
            <person name="Park H.-S."/>
            <person name="Perrone G."/>
            <person name="Piumi F."/>
            <person name="Punt P.J."/>
            <person name="Ram A.F."/>
            <person name="Ramon A."/>
            <person name="Rauscher S."/>
            <person name="Record E."/>
            <person name="Riano-Pachon D.M."/>
            <person name="Robert V."/>
            <person name="Roehrig J."/>
            <person name="Ruller R."/>
            <person name="Salamov A."/>
            <person name="Salih N.S."/>
            <person name="Samson R.A."/>
            <person name="Sandor E."/>
            <person name="Sanguinetti M."/>
            <person name="Schuetze T."/>
            <person name="Sepcic K."/>
            <person name="Shelest E."/>
            <person name="Sherlock G."/>
            <person name="Sophianopoulou V."/>
            <person name="Squina F.M."/>
            <person name="Sun H."/>
            <person name="Susca A."/>
            <person name="Todd R.B."/>
            <person name="Tsang A."/>
            <person name="Unkles S.E."/>
            <person name="van de Wiele N."/>
            <person name="van Rossen-Uffink D."/>
            <person name="Oliveira J.V."/>
            <person name="Vesth T.C."/>
            <person name="Visser J."/>
            <person name="Yu J.-H."/>
            <person name="Zhou M."/>
            <person name="Andersen M.R."/>
            <person name="Archer D.B."/>
            <person name="Baker S.E."/>
            <person name="Benoit I."/>
            <person name="Brakhage A.A."/>
            <person name="Braus G.H."/>
            <person name="Fischer R."/>
            <person name="Frisvad J.C."/>
            <person name="Goldman G.H."/>
            <person name="Houbraken J."/>
            <person name="Oakley B."/>
            <person name="Pocsi I."/>
            <person name="Scazzocchio C."/>
            <person name="Seiboth B."/>
            <person name="vanKuyk P.A."/>
            <person name="Wortman J."/>
            <person name="Dyer P.S."/>
            <person name="Grigoriev I.V."/>
        </authorList>
    </citation>
    <scope>NUCLEOTIDE SEQUENCE [LARGE SCALE GENOMIC DNA]</scope>
    <source>
        <strain evidence="3">CBS 583.65</strain>
    </source>
</reference>
<keyword evidence="3" id="KW-1185">Reference proteome</keyword>
<evidence type="ECO:0000313" key="2">
    <source>
        <dbReference type="EMBL" id="OJJ03258.1"/>
    </source>
</evidence>